<gene>
    <name evidence="3" type="ORF">DCF17_17435</name>
    <name evidence="2" type="ORF">DCF17_22180</name>
</gene>
<evidence type="ECO:0000313" key="2">
    <source>
        <dbReference type="EMBL" id="PZO33298.1"/>
    </source>
</evidence>
<reference evidence="3 4" key="3">
    <citation type="submission" date="2018-06" db="EMBL/GenBank/DDBJ databases">
        <title>Metagenomic assembly of (sub)arctic Cyanobacteria and their associated microbiome from non-axenic cultures.</title>
        <authorList>
            <person name="Baurain D."/>
        </authorList>
    </citation>
    <scope>NUCLEOTIDE SEQUENCE [LARGE SCALE GENOMIC DNA]</scope>
    <source>
        <strain evidence="3">ULC041bin1</strain>
    </source>
</reference>
<dbReference type="EMBL" id="QBMN01000145">
    <property type="protein sequence ID" value="PZO36334.1"/>
    <property type="molecule type" value="Genomic_DNA"/>
</dbReference>
<dbReference type="EMBL" id="QBMN01000263">
    <property type="protein sequence ID" value="PZO33298.1"/>
    <property type="molecule type" value="Genomic_DNA"/>
</dbReference>
<reference evidence="3" key="2">
    <citation type="submission" date="2018-04" db="EMBL/GenBank/DDBJ databases">
        <authorList>
            <person name="Go L.Y."/>
            <person name="Mitchell J.A."/>
        </authorList>
    </citation>
    <scope>NUCLEOTIDE SEQUENCE [LARGE SCALE GENOMIC DNA]</scope>
    <source>
        <strain evidence="3">ULC041bin1</strain>
    </source>
</reference>
<sequence length="83" mass="9382">MIIAPMPRKFKTVDYEATLDQTVSIRECLPPEHLAQAETVLQARAEERYQLEQAGYEAQMAERAARQQQSGRKPSGPVPKPPF</sequence>
<organism evidence="3 4">
    <name type="scientific">Shackletoniella antarctica</name>
    <dbReference type="NCBI Taxonomy" id="268115"/>
    <lineage>
        <taxon>Bacteria</taxon>
        <taxon>Bacillati</taxon>
        <taxon>Cyanobacteriota</taxon>
        <taxon>Cyanophyceae</taxon>
        <taxon>Oculatellales</taxon>
        <taxon>Oculatellaceae</taxon>
        <taxon>Shackletoniella</taxon>
    </lineage>
</organism>
<evidence type="ECO:0000256" key="1">
    <source>
        <dbReference type="SAM" id="MobiDB-lite"/>
    </source>
</evidence>
<reference evidence="4" key="1">
    <citation type="submission" date="2018-04" db="EMBL/GenBank/DDBJ databases">
        <authorList>
            <person name="Cornet L."/>
        </authorList>
    </citation>
    <scope>NUCLEOTIDE SEQUENCE [LARGE SCALE GENOMIC DNA]</scope>
</reference>
<dbReference type="Proteomes" id="UP000249081">
    <property type="component" value="Unassembled WGS sequence"/>
</dbReference>
<protein>
    <submittedName>
        <fullName evidence="3">Uncharacterized protein</fullName>
    </submittedName>
</protein>
<name>A0A2W4VTY6_9CYAN</name>
<proteinExistence type="predicted"/>
<comment type="caution">
    <text evidence="3">The sequence shown here is derived from an EMBL/GenBank/DDBJ whole genome shotgun (WGS) entry which is preliminary data.</text>
</comment>
<evidence type="ECO:0000313" key="4">
    <source>
        <dbReference type="Proteomes" id="UP000249081"/>
    </source>
</evidence>
<feature type="compositionally biased region" description="Low complexity" evidence="1">
    <location>
        <begin position="59"/>
        <end position="69"/>
    </location>
</feature>
<dbReference type="AlphaFoldDB" id="A0A2W4VTY6"/>
<evidence type="ECO:0000313" key="3">
    <source>
        <dbReference type="EMBL" id="PZO36334.1"/>
    </source>
</evidence>
<feature type="region of interest" description="Disordered" evidence="1">
    <location>
        <begin position="59"/>
        <end position="83"/>
    </location>
</feature>
<accession>A0A2W4VTY6</accession>